<evidence type="ECO:0000259" key="1">
    <source>
        <dbReference type="Pfam" id="PF18545"/>
    </source>
</evidence>
<keyword evidence="3" id="KW-1185">Reference proteome</keyword>
<proteinExistence type="predicted"/>
<dbReference type="RefSeq" id="WP_267625105.1">
    <property type="nucleotide sequence ID" value="NZ_JAODIW010000010.1"/>
</dbReference>
<feature type="domain" description="Halobacterial output" evidence="1">
    <location>
        <begin position="17"/>
        <end position="84"/>
    </location>
</feature>
<reference evidence="2 3" key="1">
    <citation type="journal article" date="2019" name="Int. J. Syst. Evol. Microbiol.">
        <title>The Global Catalogue of Microorganisms (GCM) 10K type strain sequencing project: providing services to taxonomists for standard genome sequencing and annotation.</title>
        <authorList>
            <consortium name="The Broad Institute Genomics Platform"/>
            <consortium name="The Broad Institute Genome Sequencing Center for Infectious Disease"/>
            <person name="Wu L."/>
            <person name="Ma J."/>
        </authorList>
    </citation>
    <scope>NUCLEOTIDE SEQUENCE [LARGE SCALE GENOMIC DNA]</scope>
    <source>
        <strain evidence="2 3">CGMCC 1.12553</strain>
    </source>
</reference>
<dbReference type="Proteomes" id="UP001595921">
    <property type="component" value="Unassembled WGS sequence"/>
</dbReference>
<accession>A0ABD5P6Z6</accession>
<sequence>MGEHSDEIVRRRLSTEEKSPGAAIAEVVADLEGVDAGTLPPIYSRIDGVLGDVFSDPPEAEAQMEVVFTYRGYRVTVGQDGAAEFVKVG</sequence>
<gene>
    <name evidence="2" type="ORF">ACFO0N_01745</name>
</gene>
<organism evidence="2 3">
    <name type="scientific">Halobium salinum</name>
    <dbReference type="NCBI Taxonomy" id="1364940"/>
    <lineage>
        <taxon>Archaea</taxon>
        <taxon>Methanobacteriati</taxon>
        <taxon>Methanobacteriota</taxon>
        <taxon>Stenosarchaea group</taxon>
        <taxon>Halobacteria</taxon>
        <taxon>Halobacteriales</taxon>
        <taxon>Haloferacaceae</taxon>
        <taxon>Halobium</taxon>
    </lineage>
</organism>
<dbReference type="Pfam" id="PF18545">
    <property type="entry name" value="HalOD1"/>
    <property type="match status" value="1"/>
</dbReference>
<dbReference type="InterPro" id="IPR040624">
    <property type="entry name" value="HalOD1"/>
</dbReference>
<protein>
    <submittedName>
        <fullName evidence="2">HalOD1 output domain-containing protein</fullName>
    </submittedName>
</protein>
<name>A0ABD5P6Z6_9EURY</name>
<evidence type="ECO:0000313" key="3">
    <source>
        <dbReference type="Proteomes" id="UP001595921"/>
    </source>
</evidence>
<dbReference type="AlphaFoldDB" id="A0ABD5P6Z6"/>
<dbReference type="EMBL" id="JBHSDS010000002">
    <property type="protein sequence ID" value="MFC4356666.1"/>
    <property type="molecule type" value="Genomic_DNA"/>
</dbReference>
<evidence type="ECO:0000313" key="2">
    <source>
        <dbReference type="EMBL" id="MFC4356666.1"/>
    </source>
</evidence>
<comment type="caution">
    <text evidence="2">The sequence shown here is derived from an EMBL/GenBank/DDBJ whole genome shotgun (WGS) entry which is preliminary data.</text>
</comment>